<dbReference type="InterPro" id="IPR039910">
    <property type="entry name" value="D15-like"/>
</dbReference>
<evidence type="ECO:0000256" key="7">
    <source>
        <dbReference type="ARBA" id="ARBA00023136"/>
    </source>
</evidence>
<evidence type="ECO:0000256" key="3">
    <source>
        <dbReference type="ARBA" id="ARBA00015419"/>
    </source>
</evidence>
<evidence type="ECO:0000313" key="14">
    <source>
        <dbReference type="Proteomes" id="UP001595533"/>
    </source>
</evidence>
<dbReference type="Gene3D" id="3.10.20.310">
    <property type="entry name" value="membrane protein fhac"/>
    <property type="match status" value="3"/>
</dbReference>
<evidence type="ECO:0000259" key="12">
    <source>
        <dbReference type="Pfam" id="PF17243"/>
    </source>
</evidence>
<keyword evidence="14" id="KW-1185">Reference proteome</keyword>
<sequence>MGLLQLRTGLFIGLLSWQMVAHCESVINWDINGVNDQQQSNIRLYLEGSRFDCQSIRTPNSRQRQAVRDQVRLAMQPFGYFNPDTTINSPLGSDCQPIRLTIDPGQVTLISQLNLEITGEGADLPWWQEAAKNHQLQVGKPLIQSAYEAVKKKWLNQADELFYQDAGFTVQQIRVQADTNQAAVELSFNTGIRYRLKNITIKEEPAVLDNDLLNHLLPLESGQYISRSELYDVQQKLNSSGYFNQVLFDVRQDEHFAATLDLVVMLSPAAKFDYSAGVGFSTDAGAKASFQYNNHRVNKMGHQYQLNLQGSELASDLNMSYKIPAQQNPTNQWYGLHLAYKDEETDQVSREIRKWGISETRISDNHWQNINFLDWVQESFDTGVASGKTVLYVPGTSWSLTQADDVSRPYRGYRMQAELKLASTDLLSDASFAQFTFNGKYIHGLGEAGRLLYRMQLGSTATSDFEQLPTSYRFYAGGDQSIRGFDYEQVTPRNEQGDAIGGKHLLTGSVEYEHPLAAQWAAAVFTDFGDAFSKELDFKQSVGAGIRWFSPIGPIRLDLAKSISQDNASYRLHITVGPDL</sequence>
<keyword evidence="6" id="KW-0732">Signal</keyword>
<evidence type="ECO:0000259" key="11">
    <source>
        <dbReference type="Pfam" id="PF01103"/>
    </source>
</evidence>
<reference evidence="14" key="1">
    <citation type="journal article" date="2019" name="Int. J. Syst. Evol. Microbiol.">
        <title>The Global Catalogue of Microorganisms (GCM) 10K type strain sequencing project: providing services to taxonomists for standard genome sequencing and annotation.</title>
        <authorList>
            <consortium name="The Broad Institute Genomics Platform"/>
            <consortium name="The Broad Institute Genome Sequencing Center for Infectious Disease"/>
            <person name="Wu L."/>
            <person name="Ma J."/>
        </authorList>
    </citation>
    <scope>NUCLEOTIDE SEQUENCE [LARGE SCALE GENOMIC DNA]</scope>
    <source>
        <strain evidence="14">KCTC 42953</strain>
    </source>
</reference>
<comment type="caution">
    <text evidence="13">The sequence shown here is derived from an EMBL/GenBank/DDBJ whole genome shotgun (WGS) entry which is preliminary data.</text>
</comment>
<keyword evidence="7" id="KW-0472">Membrane</keyword>
<evidence type="ECO:0000256" key="5">
    <source>
        <dbReference type="ARBA" id="ARBA00022692"/>
    </source>
</evidence>
<dbReference type="Gene3D" id="2.40.160.50">
    <property type="entry name" value="membrane protein fhac: a member of the omp85/tpsb transporter family"/>
    <property type="match status" value="1"/>
</dbReference>
<evidence type="ECO:0000256" key="10">
    <source>
        <dbReference type="ARBA" id="ARBA00093548"/>
    </source>
</evidence>
<feature type="domain" description="TamA POTRA" evidence="12">
    <location>
        <begin position="30"/>
        <end position="104"/>
    </location>
</feature>
<organism evidence="13 14">
    <name type="scientific">Marinicella sediminis</name>
    <dbReference type="NCBI Taxonomy" id="1792834"/>
    <lineage>
        <taxon>Bacteria</taxon>
        <taxon>Pseudomonadati</taxon>
        <taxon>Pseudomonadota</taxon>
        <taxon>Gammaproteobacteria</taxon>
        <taxon>Lysobacterales</taxon>
        <taxon>Marinicellaceae</taxon>
        <taxon>Marinicella</taxon>
    </lineage>
</organism>
<evidence type="ECO:0000313" key="13">
    <source>
        <dbReference type="EMBL" id="MFC3195662.1"/>
    </source>
</evidence>
<evidence type="ECO:0000256" key="9">
    <source>
        <dbReference type="ARBA" id="ARBA00033063"/>
    </source>
</evidence>
<dbReference type="InterPro" id="IPR035243">
    <property type="entry name" value="TamA_POTRA_Dom_1"/>
</dbReference>
<evidence type="ECO:0000256" key="2">
    <source>
        <dbReference type="ARBA" id="ARBA00010248"/>
    </source>
</evidence>
<dbReference type="Pfam" id="PF01103">
    <property type="entry name" value="Omp85"/>
    <property type="match status" value="1"/>
</dbReference>
<dbReference type="PANTHER" id="PTHR12815">
    <property type="entry name" value="SORTING AND ASSEMBLY MACHINERY SAMM50 PROTEIN FAMILY MEMBER"/>
    <property type="match status" value="1"/>
</dbReference>
<dbReference type="Pfam" id="PF17243">
    <property type="entry name" value="POTRA_TamA_1"/>
    <property type="match status" value="1"/>
</dbReference>
<proteinExistence type="inferred from homology"/>
<keyword evidence="5" id="KW-0812">Transmembrane</keyword>
<dbReference type="EMBL" id="JBHRTS010000009">
    <property type="protein sequence ID" value="MFC3195662.1"/>
    <property type="molecule type" value="Genomic_DNA"/>
</dbReference>
<name>A0ABV7JEP3_9GAMM</name>
<dbReference type="InterPro" id="IPR000184">
    <property type="entry name" value="Bac_surfAg_D15"/>
</dbReference>
<comment type="subcellular location">
    <subcellularLocation>
        <location evidence="1">Cell outer membrane</location>
    </subcellularLocation>
</comment>
<evidence type="ECO:0000256" key="1">
    <source>
        <dbReference type="ARBA" id="ARBA00004442"/>
    </source>
</evidence>
<comment type="similarity">
    <text evidence="2">Belongs to the TamA family.</text>
</comment>
<comment type="subunit">
    <text evidence="10">Interacts with TamB to form the translocation and assembly module (TAM).</text>
</comment>
<dbReference type="Proteomes" id="UP001595533">
    <property type="component" value="Unassembled WGS sequence"/>
</dbReference>
<keyword evidence="4" id="KW-1134">Transmembrane beta strand</keyword>
<dbReference type="RefSeq" id="WP_077412317.1">
    <property type="nucleotide sequence ID" value="NZ_JBHRTS010000009.1"/>
</dbReference>
<accession>A0ABV7JEP3</accession>
<feature type="domain" description="Bacterial surface antigen (D15)" evidence="11">
    <location>
        <begin position="296"/>
        <end position="577"/>
    </location>
</feature>
<keyword evidence="8" id="KW-0998">Cell outer membrane</keyword>
<protein>
    <recommendedName>
        <fullName evidence="3">Translocation and assembly module subunit TamA</fullName>
    </recommendedName>
    <alternativeName>
        <fullName evidence="9">Autotransporter assembly factor TamA</fullName>
    </alternativeName>
</protein>
<gene>
    <name evidence="13" type="ORF">ACFODZ_15515</name>
</gene>
<dbReference type="PANTHER" id="PTHR12815:SF47">
    <property type="entry name" value="TRANSLOCATION AND ASSEMBLY MODULE SUBUNIT TAMA"/>
    <property type="match status" value="1"/>
</dbReference>
<evidence type="ECO:0000256" key="8">
    <source>
        <dbReference type="ARBA" id="ARBA00023237"/>
    </source>
</evidence>
<evidence type="ECO:0000256" key="6">
    <source>
        <dbReference type="ARBA" id="ARBA00022729"/>
    </source>
</evidence>
<evidence type="ECO:0000256" key="4">
    <source>
        <dbReference type="ARBA" id="ARBA00022452"/>
    </source>
</evidence>